<protein>
    <submittedName>
        <fullName evidence="1">Uncharacterized protein</fullName>
    </submittedName>
</protein>
<dbReference type="EMBL" id="GBXM01020818">
    <property type="protein sequence ID" value="JAH87759.1"/>
    <property type="molecule type" value="Transcribed_RNA"/>
</dbReference>
<proteinExistence type="predicted"/>
<dbReference type="AlphaFoldDB" id="A0A0E9WBK8"/>
<reference evidence="1" key="1">
    <citation type="submission" date="2014-11" db="EMBL/GenBank/DDBJ databases">
        <authorList>
            <person name="Amaro Gonzalez C."/>
        </authorList>
    </citation>
    <scope>NUCLEOTIDE SEQUENCE</scope>
</reference>
<reference evidence="1" key="2">
    <citation type="journal article" date="2015" name="Fish Shellfish Immunol.">
        <title>Early steps in the European eel (Anguilla anguilla)-Vibrio vulnificus interaction in the gills: Role of the RtxA13 toxin.</title>
        <authorList>
            <person name="Callol A."/>
            <person name="Pajuelo D."/>
            <person name="Ebbesson L."/>
            <person name="Teles M."/>
            <person name="MacKenzie S."/>
            <person name="Amaro C."/>
        </authorList>
    </citation>
    <scope>NUCLEOTIDE SEQUENCE</scope>
</reference>
<accession>A0A0E9WBK8</accession>
<organism evidence="1">
    <name type="scientific">Anguilla anguilla</name>
    <name type="common">European freshwater eel</name>
    <name type="synonym">Muraena anguilla</name>
    <dbReference type="NCBI Taxonomy" id="7936"/>
    <lineage>
        <taxon>Eukaryota</taxon>
        <taxon>Metazoa</taxon>
        <taxon>Chordata</taxon>
        <taxon>Craniata</taxon>
        <taxon>Vertebrata</taxon>
        <taxon>Euteleostomi</taxon>
        <taxon>Actinopterygii</taxon>
        <taxon>Neopterygii</taxon>
        <taxon>Teleostei</taxon>
        <taxon>Anguilliformes</taxon>
        <taxon>Anguillidae</taxon>
        <taxon>Anguilla</taxon>
    </lineage>
</organism>
<evidence type="ECO:0000313" key="1">
    <source>
        <dbReference type="EMBL" id="JAH87759.1"/>
    </source>
</evidence>
<name>A0A0E9WBK8_ANGAN</name>
<sequence>MPIVMSFLVLTNEKVSTFGGLPSYGERQN</sequence>